<dbReference type="InterPro" id="IPR009057">
    <property type="entry name" value="Homeodomain-like_sf"/>
</dbReference>
<dbReference type="PANTHER" id="PTHR46796:SF12">
    <property type="entry name" value="HTH-TYPE DNA-BINDING TRANSCRIPTIONAL ACTIVATOR EUTR"/>
    <property type="match status" value="1"/>
</dbReference>
<dbReference type="EMBL" id="JALIEB010000014">
    <property type="protein sequence ID" value="MCV3273328.1"/>
    <property type="molecule type" value="Genomic_DNA"/>
</dbReference>
<evidence type="ECO:0000256" key="2">
    <source>
        <dbReference type="ARBA" id="ARBA00023125"/>
    </source>
</evidence>
<dbReference type="InterPro" id="IPR018062">
    <property type="entry name" value="HTH_AraC-typ_CS"/>
</dbReference>
<dbReference type="Proteomes" id="UP001208690">
    <property type="component" value="Unassembled WGS sequence"/>
</dbReference>
<name>A0ABT3BID6_9RHOB</name>
<dbReference type="Gene3D" id="1.10.10.60">
    <property type="entry name" value="Homeodomain-like"/>
    <property type="match status" value="1"/>
</dbReference>
<keyword evidence="3" id="KW-0804">Transcription</keyword>
<dbReference type="SMART" id="SM00342">
    <property type="entry name" value="HTH_ARAC"/>
    <property type="match status" value="1"/>
</dbReference>
<feature type="domain" description="HTH araC/xylS-type" evidence="4">
    <location>
        <begin position="221"/>
        <end position="320"/>
    </location>
</feature>
<dbReference type="PANTHER" id="PTHR46796">
    <property type="entry name" value="HTH-TYPE TRANSCRIPTIONAL ACTIVATOR RHAS-RELATED"/>
    <property type="match status" value="1"/>
</dbReference>
<comment type="caution">
    <text evidence="5">The sequence shown here is derived from an EMBL/GenBank/DDBJ whole genome shotgun (WGS) entry which is preliminary data.</text>
</comment>
<evidence type="ECO:0000313" key="5">
    <source>
        <dbReference type="EMBL" id="MCV3273328.1"/>
    </source>
</evidence>
<dbReference type="InterPro" id="IPR020449">
    <property type="entry name" value="Tscrpt_reg_AraC-type_HTH"/>
</dbReference>
<dbReference type="InterPro" id="IPR018060">
    <property type="entry name" value="HTH_AraC"/>
</dbReference>
<accession>A0ABT3BID6</accession>
<dbReference type="RefSeq" id="WP_263845553.1">
    <property type="nucleotide sequence ID" value="NZ_JALIEB010000014.1"/>
</dbReference>
<dbReference type="PRINTS" id="PR00032">
    <property type="entry name" value="HTHARAC"/>
</dbReference>
<dbReference type="Pfam" id="PF12833">
    <property type="entry name" value="HTH_18"/>
    <property type="match status" value="1"/>
</dbReference>
<keyword evidence="6" id="KW-1185">Reference proteome</keyword>
<organism evidence="5 6">
    <name type="scientific">Roseobacter sinensis</name>
    <dbReference type="NCBI Taxonomy" id="2931391"/>
    <lineage>
        <taxon>Bacteria</taxon>
        <taxon>Pseudomonadati</taxon>
        <taxon>Pseudomonadota</taxon>
        <taxon>Alphaproteobacteria</taxon>
        <taxon>Rhodobacterales</taxon>
        <taxon>Roseobacteraceae</taxon>
        <taxon>Roseobacter</taxon>
    </lineage>
</organism>
<proteinExistence type="predicted"/>
<gene>
    <name evidence="5" type="ORF">MUB52_17990</name>
</gene>
<sequence length="329" mass="36202">MFGMLDRFTVHHSDDLAHAQAFLQEKHVTLRALRSGDDSGFRSRINAIYGKASYVGYIAYGGKVVVETPAERPDFSISFLLRGQMASRVGDDMVASNAQRTVISSPGDPSVQVLEQSRRLTLSLSERLLADKLELLSGEPIRNALRLEPILDLKSPVGAALLAHAHILVDAAEIAGQRGVDGRHMDHFEDVVSSLLLLHHPHSHSSVLDRPAPGPASADVKRVIDFIAAHHDQPLTLADLVEIAGVPGRSLNAHFRRFTGHSPVSYLRHVRLQWARDQLEGGAPVSISDIALDCGYSNFGRFAHHYRRAFGELPSQTRARAQQILRPVR</sequence>
<reference evidence="5 6" key="1">
    <citation type="submission" date="2022-04" db="EMBL/GenBank/DDBJ databases">
        <title>Roseobacter sp. WL0113 is a bacterium isolated from neritic sediment.</title>
        <authorList>
            <person name="Wang L."/>
            <person name="He W."/>
            <person name="Zhang D.-F."/>
        </authorList>
    </citation>
    <scope>NUCLEOTIDE SEQUENCE [LARGE SCALE GENOMIC DNA]</scope>
    <source>
        <strain evidence="5 6">WL0113</strain>
    </source>
</reference>
<keyword evidence="1" id="KW-0805">Transcription regulation</keyword>
<dbReference type="InterPro" id="IPR035418">
    <property type="entry name" value="AraC-bd_2"/>
</dbReference>
<evidence type="ECO:0000313" key="6">
    <source>
        <dbReference type="Proteomes" id="UP001208690"/>
    </source>
</evidence>
<evidence type="ECO:0000259" key="4">
    <source>
        <dbReference type="PROSITE" id="PS01124"/>
    </source>
</evidence>
<dbReference type="InterPro" id="IPR050204">
    <property type="entry name" value="AraC_XylS_family_regulators"/>
</dbReference>
<dbReference type="SUPFAM" id="SSF46689">
    <property type="entry name" value="Homeodomain-like"/>
    <property type="match status" value="2"/>
</dbReference>
<evidence type="ECO:0000256" key="3">
    <source>
        <dbReference type="ARBA" id="ARBA00023163"/>
    </source>
</evidence>
<keyword evidence="2" id="KW-0238">DNA-binding</keyword>
<protein>
    <submittedName>
        <fullName evidence="5">AraC family transcriptional regulator</fullName>
    </submittedName>
</protein>
<dbReference type="Pfam" id="PF14525">
    <property type="entry name" value="AraC_binding_2"/>
    <property type="match status" value="1"/>
</dbReference>
<evidence type="ECO:0000256" key="1">
    <source>
        <dbReference type="ARBA" id="ARBA00023015"/>
    </source>
</evidence>
<dbReference type="PROSITE" id="PS01124">
    <property type="entry name" value="HTH_ARAC_FAMILY_2"/>
    <property type="match status" value="1"/>
</dbReference>
<dbReference type="PROSITE" id="PS00041">
    <property type="entry name" value="HTH_ARAC_FAMILY_1"/>
    <property type="match status" value="1"/>
</dbReference>